<proteinExistence type="predicted"/>
<dbReference type="AlphaFoldDB" id="A0A6M3Y4U6"/>
<protein>
    <submittedName>
        <fullName evidence="1">Uncharacterized protein</fullName>
    </submittedName>
</protein>
<name>A0A6M3Y4U6_9ZZZZ</name>
<gene>
    <name evidence="1" type="ORF">TM448B04544_0001</name>
</gene>
<evidence type="ECO:0000313" key="1">
    <source>
        <dbReference type="EMBL" id="QJI03446.1"/>
    </source>
</evidence>
<reference evidence="1" key="1">
    <citation type="submission" date="2020-03" db="EMBL/GenBank/DDBJ databases">
        <title>The deep terrestrial virosphere.</title>
        <authorList>
            <person name="Holmfeldt K."/>
            <person name="Nilsson E."/>
            <person name="Simone D."/>
            <person name="Lopez-Fernandez M."/>
            <person name="Wu X."/>
            <person name="de Brujin I."/>
            <person name="Lundin D."/>
            <person name="Andersson A."/>
            <person name="Bertilsson S."/>
            <person name="Dopson M."/>
        </authorList>
    </citation>
    <scope>NUCLEOTIDE SEQUENCE</scope>
    <source>
        <strain evidence="1">TM448B04544</strain>
    </source>
</reference>
<organism evidence="1">
    <name type="scientific">viral metagenome</name>
    <dbReference type="NCBI Taxonomy" id="1070528"/>
    <lineage>
        <taxon>unclassified sequences</taxon>
        <taxon>metagenomes</taxon>
        <taxon>organismal metagenomes</taxon>
    </lineage>
</organism>
<dbReference type="EMBL" id="MT145089">
    <property type="protein sequence ID" value="QJI03446.1"/>
    <property type="molecule type" value="Genomic_DNA"/>
</dbReference>
<sequence>MINLEEVITLYAMRGSYVPPGGVYYHKDVVELLNEWIWSADFDDTAESLIEHLNRHGYEIRQKND</sequence>
<accession>A0A6M3Y4U6</accession>